<organism evidence="1 2">
    <name type="scientific">Solanum pinnatisectum</name>
    <name type="common">tansyleaf nightshade</name>
    <dbReference type="NCBI Taxonomy" id="50273"/>
    <lineage>
        <taxon>Eukaryota</taxon>
        <taxon>Viridiplantae</taxon>
        <taxon>Streptophyta</taxon>
        <taxon>Embryophyta</taxon>
        <taxon>Tracheophyta</taxon>
        <taxon>Spermatophyta</taxon>
        <taxon>Magnoliopsida</taxon>
        <taxon>eudicotyledons</taxon>
        <taxon>Gunneridae</taxon>
        <taxon>Pentapetalae</taxon>
        <taxon>asterids</taxon>
        <taxon>lamiids</taxon>
        <taxon>Solanales</taxon>
        <taxon>Solanaceae</taxon>
        <taxon>Solanoideae</taxon>
        <taxon>Solaneae</taxon>
        <taxon>Solanum</taxon>
    </lineage>
</organism>
<sequence>MIGPNRPIFVLFGSSIVQISFTWLGPSITKQADIFLRGYGGWNSRMALDVYKKIFPKDAKIQPSLVIFYFGGNDSADPKFSFGKNVPLDEYVEIMRKIALHIKCLSEKTRLIMLSSPAVNEKQIVEYYG</sequence>
<comment type="caution">
    <text evidence="1">The sequence shown here is derived from an EMBL/GenBank/DDBJ whole genome shotgun (WGS) entry which is preliminary data.</text>
</comment>
<accession>A0AAV9LI38</accession>
<reference evidence="1 2" key="1">
    <citation type="submission" date="2023-10" db="EMBL/GenBank/DDBJ databases">
        <title>Genome-Wide Identification Analysis in wild type Solanum Pinnatisectum Reveals Some Genes Defensing Phytophthora Infestans.</title>
        <authorList>
            <person name="Sun C."/>
        </authorList>
    </citation>
    <scope>NUCLEOTIDE SEQUENCE [LARGE SCALE GENOMIC DNA]</scope>
    <source>
        <strain evidence="1">LQN</strain>
        <tissue evidence="1">Leaf</tissue>
    </source>
</reference>
<dbReference type="InterPro" id="IPR036514">
    <property type="entry name" value="SGNH_hydro_sf"/>
</dbReference>
<dbReference type="InterPro" id="IPR045136">
    <property type="entry name" value="Iah1-like"/>
</dbReference>
<dbReference type="Proteomes" id="UP001311915">
    <property type="component" value="Unassembled WGS sequence"/>
</dbReference>
<keyword evidence="2" id="KW-1185">Reference proteome</keyword>
<gene>
    <name evidence="1" type="ORF">R3W88_027728</name>
</gene>
<dbReference type="PANTHER" id="PTHR14209:SF30">
    <property type="entry name" value="GDSL ESTERASE_LIPASE CPRD49-LIKE"/>
    <property type="match status" value="1"/>
</dbReference>
<evidence type="ECO:0000313" key="2">
    <source>
        <dbReference type="Proteomes" id="UP001311915"/>
    </source>
</evidence>
<dbReference type="Gene3D" id="3.40.50.1110">
    <property type="entry name" value="SGNH hydrolase"/>
    <property type="match status" value="1"/>
</dbReference>
<evidence type="ECO:0008006" key="3">
    <source>
        <dbReference type="Google" id="ProtNLM"/>
    </source>
</evidence>
<proteinExistence type="predicted"/>
<dbReference type="PANTHER" id="PTHR14209">
    <property type="entry name" value="ISOAMYL ACETATE-HYDROLYZING ESTERASE 1"/>
    <property type="match status" value="1"/>
</dbReference>
<dbReference type="AlphaFoldDB" id="A0AAV9LI38"/>
<protein>
    <recommendedName>
        <fullName evidence="3">SGNH hydrolase-type esterase domain-containing protein</fullName>
    </recommendedName>
</protein>
<name>A0AAV9LI38_9SOLN</name>
<evidence type="ECO:0000313" key="1">
    <source>
        <dbReference type="EMBL" id="KAK4724949.1"/>
    </source>
</evidence>
<dbReference type="SUPFAM" id="SSF52266">
    <property type="entry name" value="SGNH hydrolase"/>
    <property type="match status" value="1"/>
</dbReference>
<dbReference type="EMBL" id="JAWPEI010000006">
    <property type="protein sequence ID" value="KAK4724949.1"/>
    <property type="molecule type" value="Genomic_DNA"/>
</dbReference>